<dbReference type="EMBL" id="ONZP01000212">
    <property type="protein sequence ID" value="SPJ78032.1"/>
    <property type="molecule type" value="Genomic_DNA"/>
</dbReference>
<accession>A0AAE8M9D4</accession>
<reference evidence="2" key="1">
    <citation type="submission" date="2018-03" db="EMBL/GenBank/DDBJ databases">
        <authorList>
            <person name="Guldener U."/>
        </authorList>
    </citation>
    <scope>NUCLEOTIDE SEQUENCE</scope>
</reference>
<protein>
    <recommendedName>
        <fullName evidence="1">2EXR domain-containing protein</fullName>
    </recommendedName>
</protein>
<sequence>MAPPEMSVSLHLKHLPVGSYEVTVTGSDGTQVFNEKFEIPSQVTLEKGSPSSQVVTSTPTTFPKFKELPGEIRSQIWVHAIQNDSRIFYPTHYDCDRELPHVAFAHKPPPIRQVCRESRQISEKRGMFIFGTDRTTRKALWFDTFNDIMYDMSPDNCEFDCLVAASDYNQVLNSARNMAVDWVHQYDLKELLESVVNRFKACQTIYLAHGIVYIPEGDIAFYTVPDEELVEALKGGLKPCGQVKDGIRKFWHNQKVSQGSTITKAQFPSIVVVEAMPVRDNKRN</sequence>
<name>A0AAE8M9D4_9HYPO</name>
<dbReference type="Pfam" id="PF20150">
    <property type="entry name" value="2EXR"/>
    <property type="match status" value="1"/>
</dbReference>
<dbReference type="Proteomes" id="UP001187734">
    <property type="component" value="Unassembled WGS sequence"/>
</dbReference>
<evidence type="ECO:0000313" key="2">
    <source>
        <dbReference type="EMBL" id="SPJ78032.1"/>
    </source>
</evidence>
<dbReference type="PANTHER" id="PTHR35910">
    <property type="entry name" value="2EXR DOMAIN-CONTAINING PROTEIN"/>
    <property type="match status" value="1"/>
</dbReference>
<dbReference type="PANTHER" id="PTHR35910:SF6">
    <property type="entry name" value="2EXR DOMAIN-CONTAINING PROTEIN"/>
    <property type="match status" value="1"/>
</dbReference>
<gene>
    <name evidence="2" type="ORF">FTOL_06421</name>
</gene>
<evidence type="ECO:0000313" key="3">
    <source>
        <dbReference type="Proteomes" id="UP001187734"/>
    </source>
</evidence>
<organism evidence="2 3">
    <name type="scientific">Fusarium torulosum</name>
    <dbReference type="NCBI Taxonomy" id="33205"/>
    <lineage>
        <taxon>Eukaryota</taxon>
        <taxon>Fungi</taxon>
        <taxon>Dikarya</taxon>
        <taxon>Ascomycota</taxon>
        <taxon>Pezizomycotina</taxon>
        <taxon>Sordariomycetes</taxon>
        <taxon>Hypocreomycetidae</taxon>
        <taxon>Hypocreales</taxon>
        <taxon>Nectriaceae</taxon>
        <taxon>Fusarium</taxon>
    </lineage>
</organism>
<comment type="caution">
    <text evidence="2">The sequence shown here is derived from an EMBL/GenBank/DDBJ whole genome shotgun (WGS) entry which is preliminary data.</text>
</comment>
<evidence type="ECO:0000259" key="1">
    <source>
        <dbReference type="Pfam" id="PF20150"/>
    </source>
</evidence>
<proteinExistence type="predicted"/>
<keyword evidence="3" id="KW-1185">Reference proteome</keyword>
<feature type="domain" description="2EXR" evidence="1">
    <location>
        <begin position="62"/>
        <end position="148"/>
    </location>
</feature>
<dbReference type="AlphaFoldDB" id="A0AAE8M9D4"/>
<dbReference type="InterPro" id="IPR045518">
    <property type="entry name" value="2EXR"/>
</dbReference>